<reference evidence="2 3" key="1">
    <citation type="journal article" date="2012" name="Stand. Genomic Sci.">
        <title>Complete genome sequence of the aerobic, heterotroph Marinithermus hydrothermalis type strain (T1(T)) from a deep-sea hydrothermal vent chimney.</title>
        <authorList>
            <person name="Copeland A."/>
            <person name="Gu W."/>
            <person name="Yasawong M."/>
            <person name="Lapidus A."/>
            <person name="Lucas S."/>
            <person name="Deshpande S."/>
            <person name="Pagani I."/>
            <person name="Tapia R."/>
            <person name="Cheng J.F."/>
            <person name="Goodwin L.A."/>
            <person name="Pitluck S."/>
            <person name="Liolios K."/>
            <person name="Ivanova N."/>
            <person name="Mavromatis K."/>
            <person name="Mikhailova N."/>
            <person name="Pati A."/>
            <person name="Chen A."/>
            <person name="Palaniappan K."/>
            <person name="Land M."/>
            <person name="Pan C."/>
            <person name="Brambilla E.M."/>
            <person name="Rohde M."/>
            <person name="Tindall B.J."/>
            <person name="Sikorski J."/>
            <person name="Goker M."/>
            <person name="Detter J.C."/>
            <person name="Bristow J."/>
            <person name="Eisen J.A."/>
            <person name="Markowitz V."/>
            <person name="Hugenholtz P."/>
            <person name="Kyrpides N.C."/>
            <person name="Klenk H.P."/>
            <person name="Woyke T."/>
        </authorList>
    </citation>
    <scope>NUCLEOTIDE SEQUENCE [LARGE SCALE GENOMIC DNA]</scope>
    <source>
        <strain evidence="3">DSM 14884 / JCM 11576 / T1</strain>
    </source>
</reference>
<dbReference type="RefSeq" id="WP_013704721.1">
    <property type="nucleotide sequence ID" value="NC_015387.1"/>
</dbReference>
<evidence type="ECO:0000313" key="2">
    <source>
        <dbReference type="EMBL" id="AEB12676.1"/>
    </source>
</evidence>
<dbReference type="STRING" id="869210.Marky_1946"/>
<proteinExistence type="predicted"/>
<dbReference type="EMBL" id="CP002630">
    <property type="protein sequence ID" value="AEB12676.1"/>
    <property type="molecule type" value="Genomic_DNA"/>
</dbReference>
<dbReference type="HOGENOM" id="CLU_1413675_0_0_0"/>
<protein>
    <submittedName>
        <fullName evidence="2">Uncharacterized protein</fullName>
    </submittedName>
</protein>
<keyword evidence="3" id="KW-1185">Reference proteome</keyword>
<name>F2NKL6_MARHT</name>
<sequence>MKRIGVWVLWVLSYLALAFVPEEGMEFLFTDALGERILGYGVLQDGTLRLRVNPEVREFVLLVTRRDGSFLVFPGYKDAAGRLFFVDASGEAVDLLGFLREARVAVTLLWGEEEEAHDPSGPGAPEDDEDAVRDDNSGPGSRDGDVEEGPDNSGPGSQDDRVREDDDRKDNSGSGSRDDEDEDRDENDEKDR</sequence>
<dbReference type="Proteomes" id="UP000007030">
    <property type="component" value="Chromosome"/>
</dbReference>
<dbReference type="AlphaFoldDB" id="F2NKL6"/>
<gene>
    <name evidence="2" type="ordered locus">Marky_1946</name>
</gene>
<evidence type="ECO:0000256" key="1">
    <source>
        <dbReference type="SAM" id="MobiDB-lite"/>
    </source>
</evidence>
<dbReference type="KEGG" id="mhd:Marky_1946"/>
<accession>F2NKL6</accession>
<evidence type="ECO:0000313" key="3">
    <source>
        <dbReference type="Proteomes" id="UP000007030"/>
    </source>
</evidence>
<organism evidence="2 3">
    <name type="scientific">Marinithermus hydrothermalis (strain DSM 14884 / JCM 11576 / T1)</name>
    <dbReference type="NCBI Taxonomy" id="869210"/>
    <lineage>
        <taxon>Bacteria</taxon>
        <taxon>Thermotogati</taxon>
        <taxon>Deinococcota</taxon>
        <taxon>Deinococci</taxon>
        <taxon>Thermales</taxon>
        <taxon>Thermaceae</taxon>
        <taxon>Marinithermus</taxon>
    </lineage>
</organism>
<feature type="compositionally biased region" description="Basic and acidic residues" evidence="1">
    <location>
        <begin position="158"/>
        <end position="171"/>
    </location>
</feature>
<feature type="region of interest" description="Disordered" evidence="1">
    <location>
        <begin position="113"/>
        <end position="192"/>
    </location>
</feature>